<dbReference type="RefSeq" id="WP_006976888.1">
    <property type="nucleotide sequence ID" value="NZ_ABCS01000159.1"/>
</dbReference>
<dbReference type="PANTHER" id="PTHR11092">
    <property type="entry name" value="SUGAR NUCLEOTIDE EPIMERASE RELATED"/>
    <property type="match status" value="1"/>
</dbReference>
<comment type="caution">
    <text evidence="6">The sequence shown here is derived from an EMBL/GenBank/DDBJ whole genome shotgun (WGS) entry which is preliminary data.</text>
</comment>
<dbReference type="Pfam" id="PF01370">
    <property type="entry name" value="Epimerase"/>
    <property type="match status" value="1"/>
</dbReference>
<reference evidence="6 7" key="1">
    <citation type="submission" date="2007-06" db="EMBL/GenBank/DDBJ databases">
        <authorList>
            <person name="Shimkets L."/>
            <person name="Ferriera S."/>
            <person name="Johnson J."/>
            <person name="Kravitz S."/>
            <person name="Beeson K."/>
            <person name="Sutton G."/>
            <person name="Rogers Y.-H."/>
            <person name="Friedman R."/>
            <person name="Frazier M."/>
            <person name="Venter J.C."/>
        </authorList>
    </citation>
    <scope>NUCLEOTIDE SEQUENCE [LARGE SCALE GENOMIC DNA]</scope>
    <source>
        <strain evidence="6 7">SIR-1</strain>
    </source>
</reference>
<dbReference type="CDD" id="cd07820">
    <property type="entry name" value="SRPBCC_3"/>
    <property type="match status" value="1"/>
</dbReference>
<dbReference type="AlphaFoldDB" id="A6GJK2"/>
<feature type="domain" description="NAD-dependent epimerase/dehydratase" evidence="3">
    <location>
        <begin position="175"/>
        <end position="392"/>
    </location>
</feature>
<dbReference type="InterPro" id="IPR010099">
    <property type="entry name" value="SDR39U1"/>
</dbReference>
<dbReference type="Pfam" id="PF03364">
    <property type="entry name" value="Polyketide_cyc"/>
    <property type="match status" value="1"/>
</dbReference>
<dbReference type="InterPro" id="IPR023393">
    <property type="entry name" value="START-like_dom_sf"/>
</dbReference>
<evidence type="ECO:0000313" key="6">
    <source>
        <dbReference type="EMBL" id="EDM73960.1"/>
    </source>
</evidence>
<organism evidence="6 7">
    <name type="scientific">Plesiocystis pacifica SIR-1</name>
    <dbReference type="NCBI Taxonomy" id="391625"/>
    <lineage>
        <taxon>Bacteria</taxon>
        <taxon>Pseudomonadati</taxon>
        <taxon>Myxococcota</taxon>
        <taxon>Polyangia</taxon>
        <taxon>Nannocystales</taxon>
        <taxon>Nannocystaceae</taxon>
        <taxon>Plesiocystis</taxon>
    </lineage>
</organism>
<evidence type="ECO:0000256" key="2">
    <source>
        <dbReference type="ARBA" id="ARBA00009353"/>
    </source>
</evidence>
<gene>
    <name evidence="6" type="ORF">PPSIR1_13720</name>
</gene>
<dbReference type="Pfam" id="PF08338">
    <property type="entry name" value="DUF1731"/>
    <property type="match status" value="1"/>
</dbReference>
<dbReference type="STRING" id="391625.PPSIR1_13720"/>
<comment type="similarity">
    <text evidence="1">Belongs to the ribosome association toxin RatA family.</text>
</comment>
<feature type="domain" description="DUF1731" evidence="5">
    <location>
        <begin position="419"/>
        <end position="464"/>
    </location>
</feature>
<dbReference type="eggNOG" id="COG1090">
    <property type="taxonomic scope" value="Bacteria"/>
</dbReference>
<dbReference type="EMBL" id="ABCS01000159">
    <property type="protein sequence ID" value="EDM73960.1"/>
    <property type="molecule type" value="Genomic_DNA"/>
</dbReference>
<dbReference type="NCBIfam" id="TIGR01777">
    <property type="entry name" value="yfcH"/>
    <property type="match status" value="1"/>
</dbReference>
<dbReference type="SUPFAM" id="SSF55961">
    <property type="entry name" value="Bet v1-like"/>
    <property type="match status" value="1"/>
</dbReference>
<dbReference type="eggNOG" id="COG4276">
    <property type="taxonomic scope" value="Bacteria"/>
</dbReference>
<evidence type="ECO:0000256" key="1">
    <source>
        <dbReference type="ARBA" id="ARBA00008918"/>
    </source>
</evidence>
<feature type="domain" description="Coenzyme Q-binding protein COQ10 START" evidence="4">
    <location>
        <begin position="13"/>
        <end position="147"/>
    </location>
</feature>
<name>A6GJK2_9BACT</name>
<dbReference type="Gene3D" id="3.30.530.20">
    <property type="match status" value="1"/>
</dbReference>
<evidence type="ECO:0000259" key="4">
    <source>
        <dbReference type="Pfam" id="PF03364"/>
    </source>
</evidence>
<dbReference type="InterPro" id="IPR005031">
    <property type="entry name" value="COQ10_START"/>
</dbReference>
<accession>A6GJK2</accession>
<dbReference type="PANTHER" id="PTHR11092:SF0">
    <property type="entry name" value="EPIMERASE FAMILY PROTEIN SDR39U1"/>
    <property type="match status" value="1"/>
</dbReference>
<evidence type="ECO:0000313" key="7">
    <source>
        <dbReference type="Proteomes" id="UP000005801"/>
    </source>
</evidence>
<evidence type="ECO:0000259" key="5">
    <source>
        <dbReference type="Pfam" id="PF08338"/>
    </source>
</evidence>
<dbReference type="InterPro" id="IPR013549">
    <property type="entry name" value="DUF1731"/>
</dbReference>
<protein>
    <submittedName>
        <fullName evidence="6">Uncharacterized protein</fullName>
    </submittedName>
</protein>
<dbReference type="SUPFAM" id="SSF51735">
    <property type="entry name" value="NAD(P)-binding Rossmann-fold domains"/>
    <property type="match status" value="1"/>
</dbReference>
<comment type="similarity">
    <text evidence="2">Belongs to the NAD(P)-dependent epimerase/dehydratase family. SDR39U1 subfamily.</text>
</comment>
<proteinExistence type="inferred from homology"/>
<keyword evidence="7" id="KW-1185">Reference proteome</keyword>
<sequence length="469" mass="50239">MASTTRFEQRSPMPVSAAELFAWHMRPKAFVRLTPPWQDVRLEVDPGPMRVGAEPIISVPIVGPFRKRWHARITEIDEGAGFVDEQVSGPFGSWRHAHRFEADSSVGGTEDRCALVDRVDYRLPFYPFGQVAAGPIRRDLERLFAHRHRRTLSDLRRHLDDGPRDAEGRPRSLRVAITGASGLVGTQLEAFLFTGGHEVRRLVRREPAPGSNEFCWDPAAGTVDPAALEGVDAVVHLAGSTVNQRWDAAGKASILNSRVQGTTTIAEAIAAMDTPPAVLVSASGTGYYGHRDAIVGEDAPQGEGFLAEVAGAWEASTAAASEAGVRVVRARLAVVLTPAGGALEQMLGVFRMGLGGPLGGGQQGFSWVSLDDAIGGMYRAISDDQIRGAINLAGPEMVTQREFAKTLGSVLGRPAFFPVPAGLLRAALGEMSAALLEGVRATPDTLTRVGYRFEAPTLRDCLRQGLGLA</sequence>
<dbReference type="InterPro" id="IPR036291">
    <property type="entry name" value="NAD(P)-bd_dom_sf"/>
</dbReference>
<evidence type="ECO:0000259" key="3">
    <source>
        <dbReference type="Pfam" id="PF01370"/>
    </source>
</evidence>
<dbReference type="Proteomes" id="UP000005801">
    <property type="component" value="Unassembled WGS sequence"/>
</dbReference>
<dbReference type="Gene3D" id="3.40.50.720">
    <property type="entry name" value="NAD(P)-binding Rossmann-like Domain"/>
    <property type="match status" value="1"/>
</dbReference>
<dbReference type="InterPro" id="IPR001509">
    <property type="entry name" value="Epimerase_deHydtase"/>
</dbReference>